<proteinExistence type="predicted"/>
<dbReference type="EMBL" id="JABZEO010000009">
    <property type="protein sequence ID" value="NVZ10365.1"/>
    <property type="molecule type" value="Genomic_DNA"/>
</dbReference>
<dbReference type="AlphaFoldDB" id="A0A850RC14"/>
<organism evidence="1 2">
    <name type="scientific">Allochromatium humboldtianum</name>
    <dbReference type="NCBI Taxonomy" id="504901"/>
    <lineage>
        <taxon>Bacteria</taxon>
        <taxon>Pseudomonadati</taxon>
        <taxon>Pseudomonadota</taxon>
        <taxon>Gammaproteobacteria</taxon>
        <taxon>Chromatiales</taxon>
        <taxon>Chromatiaceae</taxon>
        <taxon>Allochromatium</taxon>
    </lineage>
</organism>
<comment type="caution">
    <text evidence="1">The sequence shown here is derived from an EMBL/GenBank/DDBJ whole genome shotgun (WGS) entry which is preliminary data.</text>
</comment>
<name>A0A850RC14_9GAMM</name>
<accession>A0A850RC14</accession>
<reference evidence="1 2" key="1">
    <citation type="submission" date="2020-06" db="EMBL/GenBank/DDBJ databases">
        <title>Whole-genome sequence of Allochromatium humboldtianum DSM 21881, type strain.</title>
        <authorList>
            <person name="Kyndt J.A."/>
            <person name="Meyer T.E."/>
        </authorList>
    </citation>
    <scope>NUCLEOTIDE SEQUENCE [LARGE SCALE GENOMIC DNA]</scope>
    <source>
        <strain evidence="1 2">DSM 21881</strain>
    </source>
</reference>
<protein>
    <submittedName>
        <fullName evidence="1">Uncharacterized protein</fullName>
    </submittedName>
</protein>
<gene>
    <name evidence="1" type="ORF">HW932_13955</name>
</gene>
<keyword evidence="2" id="KW-1185">Reference proteome</keyword>
<evidence type="ECO:0000313" key="1">
    <source>
        <dbReference type="EMBL" id="NVZ10365.1"/>
    </source>
</evidence>
<sequence>MIKLVQPGIIGDLKSYWAMHFCAVLETLYEHKGLEYSFQRSIPVDQPKTLASLNAYTEQGFLARMRKNVHNWGLQYFLCHYLMSREGSPVLYAILDEISNNYDFDLRRNMSSYGVFVCGVDSYSGEQFLRTTSAAIFGYDERTILNAYKDIKWVDLCILIARFKGDILDTAILGEVEGNKFDPLLRNSFWRRKASFCSFGIGVQLASSNIGIQNIKTESGIKTVVSLGSEFDVIEDFKISIGIMEAFFSISPAHRLQFVPGQREVVDIVREHWGKSIEDLIMLLRGMVQRLDVASMGTNTLSLNTVPKIVITF</sequence>
<evidence type="ECO:0000313" key="2">
    <source>
        <dbReference type="Proteomes" id="UP000592294"/>
    </source>
</evidence>
<dbReference type="Proteomes" id="UP000592294">
    <property type="component" value="Unassembled WGS sequence"/>
</dbReference>